<dbReference type="Pfam" id="PF13490">
    <property type="entry name" value="zf-HC2"/>
    <property type="match status" value="1"/>
</dbReference>
<proteinExistence type="predicted"/>
<dbReference type="OrthoDB" id="8374021at2"/>
<dbReference type="Gene3D" id="1.10.10.1320">
    <property type="entry name" value="Anti-sigma factor, zinc-finger domain"/>
    <property type="match status" value="1"/>
</dbReference>
<dbReference type="Proteomes" id="UP000245887">
    <property type="component" value="Unassembled WGS sequence"/>
</dbReference>
<reference evidence="2 3" key="1">
    <citation type="submission" date="2018-04" db="EMBL/GenBank/DDBJ databases">
        <title>Genomic Encyclopedia of Type Strains, Phase IV (KMG-IV): sequencing the most valuable type-strain genomes for metagenomic binning, comparative biology and taxonomic classification.</title>
        <authorList>
            <person name="Goeker M."/>
        </authorList>
    </citation>
    <scope>NUCLEOTIDE SEQUENCE [LARGE SCALE GENOMIC DNA]</scope>
    <source>
        <strain evidence="2 3">DSM 28688</strain>
    </source>
</reference>
<protein>
    <submittedName>
        <fullName evidence="2">Putative zinc finger protein</fullName>
    </submittedName>
</protein>
<accession>A0A2U1CY82</accession>
<evidence type="ECO:0000259" key="1">
    <source>
        <dbReference type="Pfam" id="PF13490"/>
    </source>
</evidence>
<dbReference type="InterPro" id="IPR027383">
    <property type="entry name" value="Znf_put"/>
</dbReference>
<comment type="caution">
    <text evidence="2">The sequence shown here is derived from an EMBL/GenBank/DDBJ whole genome shotgun (WGS) entry which is preliminary data.</text>
</comment>
<feature type="domain" description="Putative zinc-finger" evidence="1">
    <location>
        <begin position="4"/>
        <end position="38"/>
    </location>
</feature>
<evidence type="ECO:0000313" key="2">
    <source>
        <dbReference type="EMBL" id="PVY77377.1"/>
    </source>
</evidence>
<sequence length="81" mass="9259">MLMCQDLAAIASDYIEGRLGVMERLSVKSHLMMCRHCRSFVGNLRESMELIRRESADPLDEAYARRIDEAIERALKDSAGR</sequence>
<organism evidence="2 3">
    <name type="scientific">Tamilnaduibacter salinus</name>
    <dbReference type="NCBI Taxonomy" id="1484056"/>
    <lineage>
        <taxon>Bacteria</taxon>
        <taxon>Pseudomonadati</taxon>
        <taxon>Pseudomonadota</taxon>
        <taxon>Gammaproteobacteria</taxon>
        <taxon>Pseudomonadales</taxon>
        <taxon>Marinobacteraceae</taxon>
        <taxon>Tamilnaduibacter</taxon>
    </lineage>
</organism>
<dbReference type="EMBL" id="QEKQ01000003">
    <property type="protein sequence ID" value="PVY77377.1"/>
    <property type="molecule type" value="Genomic_DNA"/>
</dbReference>
<name>A0A2U1CY82_9GAMM</name>
<dbReference type="InterPro" id="IPR041916">
    <property type="entry name" value="Anti_sigma_zinc_sf"/>
</dbReference>
<evidence type="ECO:0000313" key="3">
    <source>
        <dbReference type="Proteomes" id="UP000245887"/>
    </source>
</evidence>
<dbReference type="AlphaFoldDB" id="A0A2U1CY82"/>
<gene>
    <name evidence="2" type="ORF">C8D92_10362</name>
</gene>
<dbReference type="RefSeq" id="WP_116918664.1">
    <property type="nucleotide sequence ID" value="NZ_QEKQ01000003.1"/>
</dbReference>